<keyword evidence="2" id="KW-0238">DNA-binding</keyword>
<evidence type="ECO:0000256" key="1">
    <source>
        <dbReference type="ARBA" id="ARBA00023015"/>
    </source>
</evidence>
<evidence type="ECO:0000256" key="2">
    <source>
        <dbReference type="ARBA" id="ARBA00023125"/>
    </source>
</evidence>
<dbReference type="Gene3D" id="1.25.40.10">
    <property type="entry name" value="Tetratricopeptide repeat domain"/>
    <property type="match status" value="1"/>
</dbReference>
<evidence type="ECO:0000313" key="5">
    <source>
        <dbReference type="EMBL" id="MBG0567164.1"/>
    </source>
</evidence>
<dbReference type="PROSITE" id="PS50043">
    <property type="entry name" value="HTH_LUXR_2"/>
    <property type="match status" value="1"/>
</dbReference>
<dbReference type="Gene3D" id="1.10.10.10">
    <property type="entry name" value="Winged helix-like DNA-binding domain superfamily/Winged helix DNA-binding domain"/>
    <property type="match status" value="1"/>
</dbReference>
<dbReference type="GO" id="GO:0006355">
    <property type="term" value="P:regulation of DNA-templated transcription"/>
    <property type="evidence" value="ECO:0007669"/>
    <property type="project" value="InterPro"/>
</dbReference>
<dbReference type="SUPFAM" id="SSF46894">
    <property type="entry name" value="C-terminal effector domain of the bipartite response regulators"/>
    <property type="match status" value="1"/>
</dbReference>
<dbReference type="Pfam" id="PF00196">
    <property type="entry name" value="GerE"/>
    <property type="match status" value="1"/>
</dbReference>
<keyword evidence="3" id="KW-0804">Transcription</keyword>
<dbReference type="PRINTS" id="PR00038">
    <property type="entry name" value="HTHLUXR"/>
</dbReference>
<dbReference type="InterPro" id="IPR059106">
    <property type="entry name" value="WHD_MalT"/>
</dbReference>
<gene>
    <name evidence="5" type="ORF">I4J89_37525</name>
</gene>
<name>A0A931G6E9_9ACTN</name>
<dbReference type="InterPro" id="IPR016032">
    <property type="entry name" value="Sig_transdc_resp-reg_C-effctor"/>
</dbReference>
<dbReference type="SUPFAM" id="SSF52540">
    <property type="entry name" value="P-loop containing nucleoside triphosphate hydrolases"/>
    <property type="match status" value="1"/>
</dbReference>
<dbReference type="SMART" id="SM00421">
    <property type="entry name" value="HTH_LUXR"/>
    <property type="match status" value="1"/>
</dbReference>
<accession>A0A931G6E9</accession>
<proteinExistence type="predicted"/>
<keyword evidence="6" id="KW-1185">Reference proteome</keyword>
<dbReference type="AlphaFoldDB" id="A0A931G6E9"/>
<evidence type="ECO:0000259" key="4">
    <source>
        <dbReference type="PROSITE" id="PS50043"/>
    </source>
</evidence>
<dbReference type="Pfam" id="PF17874">
    <property type="entry name" value="TPR_MalT"/>
    <property type="match status" value="1"/>
</dbReference>
<reference evidence="5" key="1">
    <citation type="submission" date="2020-11" db="EMBL/GenBank/DDBJ databases">
        <title>Isolation and identification of active actinomycetes.</title>
        <authorList>
            <person name="Sun X."/>
        </authorList>
    </citation>
    <scope>NUCLEOTIDE SEQUENCE</scope>
    <source>
        <strain evidence="5">NEAU-A11</strain>
    </source>
</reference>
<dbReference type="InterPro" id="IPR000792">
    <property type="entry name" value="Tscrpt_reg_LuxR_C"/>
</dbReference>
<dbReference type="GO" id="GO:0003677">
    <property type="term" value="F:DNA binding"/>
    <property type="evidence" value="ECO:0007669"/>
    <property type="project" value="UniProtKB-KW"/>
</dbReference>
<dbReference type="EMBL" id="JADQTO010000025">
    <property type="protein sequence ID" value="MBG0567164.1"/>
    <property type="molecule type" value="Genomic_DNA"/>
</dbReference>
<dbReference type="Pfam" id="PF25873">
    <property type="entry name" value="WHD_MalT"/>
    <property type="match status" value="1"/>
</dbReference>
<organism evidence="5 6">
    <name type="scientific">Actinoplanes aureus</name>
    <dbReference type="NCBI Taxonomy" id="2792083"/>
    <lineage>
        <taxon>Bacteria</taxon>
        <taxon>Bacillati</taxon>
        <taxon>Actinomycetota</taxon>
        <taxon>Actinomycetes</taxon>
        <taxon>Micromonosporales</taxon>
        <taxon>Micromonosporaceae</taxon>
        <taxon>Actinoplanes</taxon>
    </lineage>
</organism>
<evidence type="ECO:0000313" key="6">
    <source>
        <dbReference type="Proteomes" id="UP000598146"/>
    </source>
</evidence>
<keyword evidence="1" id="KW-0805">Transcription regulation</keyword>
<dbReference type="InterPro" id="IPR041617">
    <property type="entry name" value="TPR_MalT"/>
</dbReference>
<protein>
    <submittedName>
        <fullName evidence="5">Helix-turn-helix transcriptional regulator</fullName>
    </submittedName>
</protein>
<dbReference type="CDD" id="cd06170">
    <property type="entry name" value="LuxR_C_like"/>
    <property type="match status" value="1"/>
</dbReference>
<sequence>MLWRARLAEALDAGVRRAVTMLCAGPGWGKTALVSSWAGTRSLSGPIAWLTLDAQHDDPLAFWSDLILSLRTAGAIPPTNSIPEPPPQTVDDDRAFRRAFTAALAGLPAVTVVVLDDLHRVTDSRVLGGLADLLADLPERLRFVLISRTEPAVPLHRLRAAGHLTELRAADLAFRVEEAGELLALQGRRPARPDLAALVRRAEGWGAGLRLTAETPDGYGAVEDYLVREVLAGQPPQVRDFLLRTSVPDRVCGELADALTGQRYGHQTLERLERANVFVERIGPGRWFRYHQMFRAALRHQLALTHPETVPRLNLLAAQWYAGKGNGLTALNHAAAAEDWDFVARLVVERGLQLFASVDRADLIEVLRRIPADRFTDTAELAVSGAMLAYAEGDLDVIPQRLTRARSLLAGRDPAYRAGSDLALTVMECGAVLRRHGEMSRLTTVSSEMLDELAALRWDQVPARLQYRAIALSNKGTGLLWTGRLDHAERYLWAAASGARAAGVPLVEISAFAHLSLLAFVQGSLNGALEHVTAATDVARRIDAQHRPAVALAYLTESLIESERGRESEAEAALRRGLHALGDNPEATLAIVAVLVRARLLLDRGEPLAARSVLRRAGDEAGPRLTAPLLDRLRWLGIAETDLALSAPDAVIARYANRPALPALLPAEQVCLARAYLGAGRESAAESLLTRVRESPDRVSAVSAWILTALAADAHGRASRAGEALTRALADAEPELIRRPFRSFDAARVTVLAERQQWLTELRRPGGEGVLEEITGELPVLGAAAHTAGPLSEREMEVLQYLPTVLTAAEIAENLGISVNTVKAHMRSIYRKLGAGRRREAVVQSRQLGLL</sequence>
<dbReference type="InterPro" id="IPR011990">
    <property type="entry name" value="TPR-like_helical_dom_sf"/>
</dbReference>
<dbReference type="PANTHER" id="PTHR44688">
    <property type="entry name" value="DNA-BINDING TRANSCRIPTIONAL ACTIVATOR DEVR_DOSR"/>
    <property type="match status" value="1"/>
</dbReference>
<comment type="caution">
    <text evidence="5">The sequence shown here is derived from an EMBL/GenBank/DDBJ whole genome shotgun (WGS) entry which is preliminary data.</text>
</comment>
<dbReference type="InterPro" id="IPR027417">
    <property type="entry name" value="P-loop_NTPase"/>
</dbReference>
<dbReference type="InterPro" id="IPR036388">
    <property type="entry name" value="WH-like_DNA-bd_sf"/>
</dbReference>
<evidence type="ECO:0000256" key="3">
    <source>
        <dbReference type="ARBA" id="ARBA00023163"/>
    </source>
</evidence>
<dbReference type="SUPFAM" id="SSF48452">
    <property type="entry name" value="TPR-like"/>
    <property type="match status" value="1"/>
</dbReference>
<dbReference type="Proteomes" id="UP000598146">
    <property type="component" value="Unassembled WGS sequence"/>
</dbReference>
<feature type="domain" description="HTH luxR-type" evidence="4">
    <location>
        <begin position="784"/>
        <end position="849"/>
    </location>
</feature>
<dbReference type="PANTHER" id="PTHR44688:SF16">
    <property type="entry name" value="DNA-BINDING TRANSCRIPTIONAL ACTIVATOR DEVR_DOSR"/>
    <property type="match status" value="1"/>
</dbReference>